<keyword evidence="8 9" id="KW-1133">Transmembrane helix</keyword>
<dbReference type="PANTHER" id="PTHR24049">
    <property type="entry name" value="CRUMBS FAMILY MEMBER"/>
    <property type="match status" value="1"/>
</dbReference>
<keyword evidence="5 6" id="KW-1015">Disulfide bond</keyword>
<keyword evidence="3 8" id="KW-0677">Repeat</keyword>
<evidence type="ECO:0000256" key="1">
    <source>
        <dbReference type="ARBA" id="ARBA00022473"/>
    </source>
</evidence>
<feature type="disulfide bond" evidence="6">
    <location>
        <begin position="254"/>
        <end position="263"/>
    </location>
</feature>
<evidence type="ECO:0000256" key="5">
    <source>
        <dbReference type="ARBA" id="ARBA00023157"/>
    </source>
</evidence>
<keyword evidence="4" id="KW-0221">Differentiation</keyword>
<evidence type="ECO:0000256" key="7">
    <source>
        <dbReference type="PROSITE-ProRule" id="PRU00377"/>
    </source>
</evidence>
<evidence type="ECO:0000313" key="12">
    <source>
        <dbReference type="EMBL" id="VDN10167.1"/>
    </source>
</evidence>
<evidence type="ECO:0000313" key="13">
    <source>
        <dbReference type="Proteomes" id="UP000281553"/>
    </source>
</evidence>
<sequence>MNGNYLSVLKEVTAMIYAVLLVLLSEAVCYVMAPGESSLWIKVVAWDRDSLSVSDLIGNFSINGSLENLLRKEESLQPQYMSSSRVSMKLELKCRKNWFGKLCETHCNLANNALTCDENGNAICMPGYYGPSCTLKDYCYFKPCAPNAQCENTDEGFKCICDRKDDAKCYANYEPCLNDTCSGHGFCKSSPESPDGFMCECESRWRGKRCEIRLDACELEAKRLKELDAEETAICLNNGTCVSNPNGLDFHCQCPPDWEGNRCEKSTHQVCGNVVNLILPSVSRESKILFQVTPEQTSQFPPFII</sequence>
<comment type="function">
    <text evidence="8">Putative Notch ligand involved in the mediation of Notch signaling.</text>
</comment>
<dbReference type="PROSITE" id="PS50026">
    <property type="entry name" value="EGF_3"/>
    <property type="match status" value="2"/>
</dbReference>
<dbReference type="CDD" id="cd00054">
    <property type="entry name" value="EGF_CA"/>
    <property type="match status" value="1"/>
</dbReference>
<dbReference type="PROSITE" id="PS51051">
    <property type="entry name" value="DSL"/>
    <property type="match status" value="1"/>
</dbReference>
<evidence type="ECO:0000259" key="10">
    <source>
        <dbReference type="PROSITE" id="PS50026"/>
    </source>
</evidence>
<feature type="disulfide bond" evidence="6">
    <location>
        <begin position="235"/>
        <end position="252"/>
    </location>
</feature>
<dbReference type="AlphaFoldDB" id="A0A3P7LE49"/>
<dbReference type="GO" id="GO:0007154">
    <property type="term" value="P:cell communication"/>
    <property type="evidence" value="ECO:0007669"/>
    <property type="project" value="InterPro"/>
</dbReference>
<organism evidence="12 13">
    <name type="scientific">Dibothriocephalus latus</name>
    <name type="common">Fish tapeworm</name>
    <name type="synonym">Diphyllobothrium latum</name>
    <dbReference type="NCBI Taxonomy" id="60516"/>
    <lineage>
        <taxon>Eukaryota</taxon>
        <taxon>Metazoa</taxon>
        <taxon>Spiralia</taxon>
        <taxon>Lophotrochozoa</taxon>
        <taxon>Platyhelminthes</taxon>
        <taxon>Cestoda</taxon>
        <taxon>Eucestoda</taxon>
        <taxon>Diphyllobothriidea</taxon>
        <taxon>Diphyllobothriidae</taxon>
        <taxon>Dibothriocephalus</taxon>
    </lineage>
</organism>
<keyword evidence="8 9" id="KW-0812">Transmembrane</keyword>
<accession>A0A3P7LE49</accession>
<comment type="caution">
    <text evidence="6">Lacks conserved residue(s) required for the propagation of feature annotation.</text>
</comment>
<feature type="disulfide bond" evidence="7">
    <location>
        <begin position="94"/>
        <end position="103"/>
    </location>
</feature>
<feature type="disulfide bond" evidence="7">
    <location>
        <begin position="124"/>
        <end position="133"/>
    </location>
</feature>
<dbReference type="Gene3D" id="2.10.25.140">
    <property type="match status" value="1"/>
</dbReference>
<comment type="subcellular location">
    <subcellularLocation>
        <location evidence="8">Membrane</location>
        <topology evidence="8">Single-pass type I membrane protein</topology>
    </subcellularLocation>
</comment>
<keyword evidence="1 8" id="KW-0217">Developmental protein</keyword>
<dbReference type="Pfam" id="PF00008">
    <property type="entry name" value="EGF"/>
    <property type="match status" value="1"/>
</dbReference>
<evidence type="ECO:0000256" key="3">
    <source>
        <dbReference type="ARBA" id="ARBA00022737"/>
    </source>
</evidence>
<name>A0A3P7LE49_DIBLA</name>
<evidence type="ECO:0000256" key="8">
    <source>
        <dbReference type="RuleBase" id="RU280815"/>
    </source>
</evidence>
<dbReference type="SMART" id="SM00051">
    <property type="entry name" value="DSL"/>
    <property type="match status" value="1"/>
</dbReference>
<keyword evidence="8" id="KW-0732">Signal</keyword>
<dbReference type="OrthoDB" id="6258150at2759"/>
<evidence type="ECO:0000256" key="2">
    <source>
        <dbReference type="ARBA" id="ARBA00022536"/>
    </source>
</evidence>
<dbReference type="SUPFAM" id="SSF57196">
    <property type="entry name" value="EGF/Laminin"/>
    <property type="match status" value="2"/>
</dbReference>
<dbReference type="Proteomes" id="UP000281553">
    <property type="component" value="Unassembled WGS sequence"/>
</dbReference>
<feature type="domain" description="EGF-like" evidence="10">
    <location>
        <begin position="226"/>
        <end position="264"/>
    </location>
</feature>
<dbReference type="Pfam" id="PF23106">
    <property type="entry name" value="EGF_Teneurin"/>
    <property type="match status" value="1"/>
</dbReference>
<evidence type="ECO:0000256" key="4">
    <source>
        <dbReference type="ARBA" id="ARBA00022782"/>
    </source>
</evidence>
<feature type="domain" description="DSL" evidence="11">
    <location>
        <begin position="92"/>
        <end position="133"/>
    </location>
</feature>
<dbReference type="Pfam" id="PF12661">
    <property type="entry name" value="hEGF"/>
    <property type="match status" value="1"/>
</dbReference>
<dbReference type="GO" id="GO:0016020">
    <property type="term" value="C:membrane"/>
    <property type="evidence" value="ECO:0007669"/>
    <property type="project" value="UniProtKB-SubCell"/>
</dbReference>
<dbReference type="SMART" id="SM00181">
    <property type="entry name" value="EGF"/>
    <property type="match status" value="3"/>
</dbReference>
<proteinExistence type="predicted"/>
<reference evidence="12 13" key="1">
    <citation type="submission" date="2018-11" db="EMBL/GenBank/DDBJ databases">
        <authorList>
            <consortium name="Pathogen Informatics"/>
        </authorList>
    </citation>
    <scope>NUCLEOTIDE SEQUENCE [LARGE SCALE GENOMIC DNA]</scope>
</reference>
<feature type="transmembrane region" description="Helical" evidence="9">
    <location>
        <begin position="12"/>
        <end position="33"/>
    </location>
</feature>
<dbReference type="Pfam" id="PF01414">
    <property type="entry name" value="DSL"/>
    <property type="match status" value="1"/>
</dbReference>
<dbReference type="EMBL" id="UYRU01048592">
    <property type="protein sequence ID" value="VDN10167.1"/>
    <property type="molecule type" value="Genomic_DNA"/>
</dbReference>
<feature type="disulfide bond" evidence="6">
    <location>
        <begin position="201"/>
        <end position="210"/>
    </location>
</feature>
<keyword evidence="2 6" id="KW-0245">EGF-like domain</keyword>
<dbReference type="InterPro" id="IPR013032">
    <property type="entry name" value="EGF-like_CS"/>
</dbReference>
<dbReference type="Gene3D" id="2.10.25.10">
    <property type="entry name" value="Laminin"/>
    <property type="match status" value="2"/>
</dbReference>
<dbReference type="InterPro" id="IPR001774">
    <property type="entry name" value="DSL"/>
</dbReference>
<feature type="domain" description="EGF-like" evidence="10">
    <location>
        <begin position="172"/>
        <end position="211"/>
    </location>
</feature>
<keyword evidence="13" id="KW-1185">Reference proteome</keyword>
<protein>
    <recommendedName>
        <fullName evidence="8">Delta-like protein</fullName>
    </recommendedName>
</protein>
<dbReference type="SMART" id="SM00179">
    <property type="entry name" value="EGF_CA"/>
    <property type="match status" value="2"/>
</dbReference>
<dbReference type="PROSITE" id="PS00022">
    <property type="entry name" value="EGF_1"/>
    <property type="match status" value="2"/>
</dbReference>
<dbReference type="InterPro" id="IPR000742">
    <property type="entry name" value="EGF"/>
</dbReference>
<evidence type="ECO:0000256" key="6">
    <source>
        <dbReference type="PROSITE-ProRule" id="PRU00076"/>
    </source>
</evidence>
<evidence type="ECO:0000256" key="9">
    <source>
        <dbReference type="SAM" id="Phobius"/>
    </source>
</evidence>
<dbReference type="GO" id="GO:0030154">
    <property type="term" value="P:cell differentiation"/>
    <property type="evidence" value="ECO:0007669"/>
    <property type="project" value="UniProtKB-KW"/>
</dbReference>
<dbReference type="InterPro" id="IPR001881">
    <property type="entry name" value="EGF-like_Ca-bd_dom"/>
</dbReference>
<dbReference type="GO" id="GO:0005509">
    <property type="term" value="F:calcium ion binding"/>
    <property type="evidence" value="ECO:0007669"/>
    <property type="project" value="InterPro"/>
</dbReference>
<gene>
    <name evidence="12" type="ORF">DILT_LOCUS5998</name>
</gene>
<dbReference type="InterPro" id="IPR051022">
    <property type="entry name" value="Notch_Cell-Fate_Det"/>
</dbReference>
<evidence type="ECO:0000259" key="11">
    <source>
        <dbReference type="PROSITE" id="PS51051"/>
    </source>
</evidence>
<keyword evidence="8 9" id="KW-0472">Membrane</keyword>